<accession>A0AC35U2M9</accession>
<dbReference type="Proteomes" id="UP000095286">
    <property type="component" value="Unplaced"/>
</dbReference>
<proteinExistence type="predicted"/>
<reference evidence="2" key="1">
    <citation type="submission" date="2016-11" db="UniProtKB">
        <authorList>
            <consortium name="WormBaseParasite"/>
        </authorList>
    </citation>
    <scope>IDENTIFICATION</scope>
    <source>
        <strain evidence="2">KR3021</strain>
    </source>
</reference>
<name>A0AC35U2M9_9BILA</name>
<dbReference type="WBParaSite" id="RSKR_0000685700.1">
    <property type="protein sequence ID" value="RSKR_0000685700.1"/>
    <property type="gene ID" value="RSKR_0000685700"/>
</dbReference>
<evidence type="ECO:0000313" key="2">
    <source>
        <dbReference type="WBParaSite" id="RSKR_0000685700.1"/>
    </source>
</evidence>
<protein>
    <submittedName>
        <fullName evidence="2">DUF659 domain-containing protein</fullName>
    </submittedName>
</protein>
<evidence type="ECO:0000313" key="1">
    <source>
        <dbReference type="Proteomes" id="UP000095286"/>
    </source>
</evidence>
<sequence length="303" mass="35484">MIRQEHSKAFKELLNATNKFDDRSSPYNYTFNHDYAGKTNGSDRSSMQRPIMHFYPNSHSKDLSVGQWIKEEAREPIFCSVFDTTMNVAWIEYLIIRHLSNMNTETCDIPWEEDKVKIDELVAGTVNHVVSNLTRTHAFIYDGTDWRQYHTEGTKPVSQRAKRNILIEKYEGWASGLSGKELLDKFKEFAFTEKIHYPSFVYNYRKIIETSAVKAKERCERENQAKMFDNNKGYIGSSNQDSENRNCIYHIRAHRHFVECNHKHHPEMYQELIDSTSGIFQITIFEIGQLDTTACENILVEEL</sequence>
<organism evidence="1 2">
    <name type="scientific">Rhabditophanes sp. KR3021</name>
    <dbReference type="NCBI Taxonomy" id="114890"/>
    <lineage>
        <taxon>Eukaryota</taxon>
        <taxon>Metazoa</taxon>
        <taxon>Ecdysozoa</taxon>
        <taxon>Nematoda</taxon>
        <taxon>Chromadorea</taxon>
        <taxon>Rhabditida</taxon>
        <taxon>Tylenchina</taxon>
        <taxon>Panagrolaimomorpha</taxon>
        <taxon>Strongyloidoidea</taxon>
        <taxon>Alloionematidae</taxon>
        <taxon>Rhabditophanes</taxon>
    </lineage>
</organism>